<dbReference type="EMBL" id="CALTRL010000811">
    <property type="protein sequence ID" value="CAH7669799.1"/>
    <property type="molecule type" value="Genomic_DNA"/>
</dbReference>
<sequence>MEGKRREIKKEKVEDSSEKTLKESSEQKLKESSGGNAVKDSEENAVKDSEENAVKDREEHAVNDSEVKPEKINEEDKFMEYKRKKTSEIVEAITSHLKLDTSIQKLTDVGELLSYSIKQQDMKIAFIALFHKAVKGDQEARKAIKELKDKYPILEASKLDFEPEESFKVNFLRERVSVAAEFLDQRKIDKVRKIAQKRSDLLDGGKLPNFLEEGQVVGWLETFSANEDDFIKSLYKEFQEKITIAHAVAKKEEDLKGNKISDELLKNAKNNVLKQAEEDLTYASGSKVENSRILFALLTLFTNASETINTKSMENPSFMALLKAYDSWKGQDLYDIFVPTWIEKTIHILMNSKHLDK</sequence>
<protein>
    <submittedName>
        <fullName evidence="2">Expressed protein</fullName>
    </submittedName>
</protein>
<feature type="compositionally biased region" description="Basic and acidic residues" evidence="1">
    <location>
        <begin position="1"/>
        <end position="31"/>
    </location>
</feature>
<organism evidence="2 3">
    <name type="scientific">Phakopsora pachyrhizi</name>
    <name type="common">Asian soybean rust disease fungus</name>
    <dbReference type="NCBI Taxonomy" id="170000"/>
    <lineage>
        <taxon>Eukaryota</taxon>
        <taxon>Fungi</taxon>
        <taxon>Dikarya</taxon>
        <taxon>Basidiomycota</taxon>
        <taxon>Pucciniomycotina</taxon>
        <taxon>Pucciniomycetes</taxon>
        <taxon>Pucciniales</taxon>
        <taxon>Phakopsoraceae</taxon>
        <taxon>Phakopsora</taxon>
    </lineage>
</organism>
<evidence type="ECO:0000256" key="1">
    <source>
        <dbReference type="SAM" id="MobiDB-lite"/>
    </source>
</evidence>
<evidence type="ECO:0000313" key="3">
    <source>
        <dbReference type="Proteomes" id="UP001153365"/>
    </source>
</evidence>
<name>A0AAV0ALZ7_PHAPC</name>
<feature type="compositionally biased region" description="Basic and acidic residues" evidence="1">
    <location>
        <begin position="39"/>
        <end position="73"/>
    </location>
</feature>
<feature type="region of interest" description="Disordered" evidence="1">
    <location>
        <begin position="1"/>
        <end position="73"/>
    </location>
</feature>
<accession>A0AAV0ALZ7</accession>
<reference evidence="2" key="1">
    <citation type="submission" date="2022-06" db="EMBL/GenBank/DDBJ databases">
        <authorList>
            <consortium name="SYNGENTA / RWTH Aachen University"/>
        </authorList>
    </citation>
    <scope>NUCLEOTIDE SEQUENCE</scope>
</reference>
<dbReference type="Proteomes" id="UP001153365">
    <property type="component" value="Unassembled WGS sequence"/>
</dbReference>
<gene>
    <name evidence="2" type="ORF">PPACK8108_LOCUS4447</name>
</gene>
<evidence type="ECO:0000313" key="2">
    <source>
        <dbReference type="EMBL" id="CAH7669799.1"/>
    </source>
</evidence>
<comment type="caution">
    <text evidence="2">The sequence shown here is derived from an EMBL/GenBank/DDBJ whole genome shotgun (WGS) entry which is preliminary data.</text>
</comment>
<proteinExistence type="predicted"/>
<keyword evidence="3" id="KW-1185">Reference proteome</keyword>
<dbReference type="AlphaFoldDB" id="A0AAV0ALZ7"/>